<dbReference type="Pfam" id="PF02450">
    <property type="entry name" value="LCAT"/>
    <property type="match status" value="2"/>
</dbReference>
<gene>
    <name evidence="2" type="ORF">OTU49_005075</name>
</gene>
<evidence type="ECO:0000256" key="1">
    <source>
        <dbReference type="SAM" id="MobiDB-lite"/>
    </source>
</evidence>
<name>A0AAW0XET1_CHEQU</name>
<evidence type="ECO:0008006" key="4">
    <source>
        <dbReference type="Google" id="ProtNLM"/>
    </source>
</evidence>
<keyword evidence="3" id="KW-1185">Reference proteome</keyword>
<accession>A0AAW0XET1</accession>
<dbReference type="SUPFAM" id="SSF53474">
    <property type="entry name" value="alpha/beta-Hydrolases"/>
    <property type="match status" value="1"/>
</dbReference>
<dbReference type="Proteomes" id="UP001445076">
    <property type="component" value="Unassembled WGS sequence"/>
</dbReference>
<dbReference type="GO" id="GO:0008374">
    <property type="term" value="F:O-acyltransferase activity"/>
    <property type="evidence" value="ECO:0007669"/>
    <property type="project" value="InterPro"/>
</dbReference>
<protein>
    <recommendedName>
        <fullName evidence="4">Group XV phospholipase A2</fullName>
    </recommendedName>
</protein>
<dbReference type="PANTHER" id="PTHR11440">
    <property type="entry name" value="LECITHIN-CHOLESTEROL ACYLTRANSFERASE-RELATED"/>
    <property type="match status" value="1"/>
</dbReference>
<evidence type="ECO:0000313" key="3">
    <source>
        <dbReference type="Proteomes" id="UP001445076"/>
    </source>
</evidence>
<feature type="region of interest" description="Disordered" evidence="1">
    <location>
        <begin position="356"/>
        <end position="392"/>
    </location>
</feature>
<evidence type="ECO:0000313" key="2">
    <source>
        <dbReference type="EMBL" id="KAK8736559.1"/>
    </source>
</evidence>
<dbReference type="InterPro" id="IPR003386">
    <property type="entry name" value="LACT/PDAT_acylTrfase"/>
</dbReference>
<proteinExistence type="predicted"/>
<feature type="compositionally biased region" description="Basic and acidic residues" evidence="1">
    <location>
        <begin position="356"/>
        <end position="368"/>
    </location>
</feature>
<feature type="compositionally biased region" description="Low complexity" evidence="1">
    <location>
        <begin position="369"/>
        <end position="381"/>
    </location>
</feature>
<dbReference type="AlphaFoldDB" id="A0AAW0XET1"/>
<sequence length="412" mass="46460">MELLVPYVIDCWVDNMRLVYDNVTRTTTNSPGVQTRIPGFGNSSTVEWLDPSQRSPTGYFKDIVNAISTLGYERGVTVRGAPFDFRKAPNELGDYFLMLRQLIEETYVYTGRKIVLILHSMGAPMTHYFLNRQPQAWKDRYIETVVSLAGAWGGSIKAVKVYTAGDNLGIYVINAMKVRTEQRSAPSLAFLLPSDEIWGENETLVQTPAKNYSTWNFKDLFEDLNLPDALNMYLDTKDLLRNAPAPGVEIHCLHGEEVKTVEKLIYAEGQFPDNPVIVYGGGDGTVNTLSAQRCLNWSDKQKNKIYYKTFSGVDHMQILRDKGSIGYIVELLSNITKTNERQAKRKMSYLERKEKRKENELLGDHNTENEVAINANENELNSENKERSGTGNGILATITVPQQKKVLLGNGL</sequence>
<dbReference type="GO" id="GO:0006629">
    <property type="term" value="P:lipid metabolic process"/>
    <property type="evidence" value="ECO:0007669"/>
    <property type="project" value="InterPro"/>
</dbReference>
<organism evidence="2 3">
    <name type="scientific">Cherax quadricarinatus</name>
    <name type="common">Australian red claw crayfish</name>
    <dbReference type="NCBI Taxonomy" id="27406"/>
    <lineage>
        <taxon>Eukaryota</taxon>
        <taxon>Metazoa</taxon>
        <taxon>Ecdysozoa</taxon>
        <taxon>Arthropoda</taxon>
        <taxon>Crustacea</taxon>
        <taxon>Multicrustacea</taxon>
        <taxon>Malacostraca</taxon>
        <taxon>Eumalacostraca</taxon>
        <taxon>Eucarida</taxon>
        <taxon>Decapoda</taxon>
        <taxon>Pleocyemata</taxon>
        <taxon>Astacidea</taxon>
        <taxon>Parastacoidea</taxon>
        <taxon>Parastacidae</taxon>
        <taxon>Cherax</taxon>
    </lineage>
</organism>
<dbReference type="InterPro" id="IPR029058">
    <property type="entry name" value="AB_hydrolase_fold"/>
</dbReference>
<dbReference type="EMBL" id="JARKIK010000044">
    <property type="protein sequence ID" value="KAK8736559.1"/>
    <property type="molecule type" value="Genomic_DNA"/>
</dbReference>
<dbReference type="Gene3D" id="3.40.50.1820">
    <property type="entry name" value="alpha/beta hydrolase"/>
    <property type="match status" value="2"/>
</dbReference>
<reference evidence="2 3" key="1">
    <citation type="journal article" date="2024" name="BMC Genomics">
        <title>Genome assembly of redclaw crayfish (Cherax quadricarinatus) provides insights into its immune adaptation and hypoxia tolerance.</title>
        <authorList>
            <person name="Liu Z."/>
            <person name="Zheng J."/>
            <person name="Li H."/>
            <person name="Fang K."/>
            <person name="Wang S."/>
            <person name="He J."/>
            <person name="Zhou D."/>
            <person name="Weng S."/>
            <person name="Chi M."/>
            <person name="Gu Z."/>
            <person name="He J."/>
            <person name="Li F."/>
            <person name="Wang M."/>
        </authorList>
    </citation>
    <scope>NUCLEOTIDE SEQUENCE [LARGE SCALE GENOMIC DNA]</scope>
    <source>
        <strain evidence="2">ZL_2023a</strain>
    </source>
</reference>
<comment type="caution">
    <text evidence="2">The sequence shown here is derived from an EMBL/GenBank/DDBJ whole genome shotgun (WGS) entry which is preliminary data.</text>
</comment>